<evidence type="ECO:0000259" key="13">
    <source>
        <dbReference type="Pfam" id="PF00082"/>
    </source>
</evidence>
<dbReference type="GO" id="GO:0004252">
    <property type="term" value="F:serine-type endopeptidase activity"/>
    <property type="evidence" value="ECO:0007669"/>
    <property type="project" value="UniProtKB-UniRule"/>
</dbReference>
<evidence type="ECO:0000256" key="1">
    <source>
        <dbReference type="ARBA" id="ARBA00004613"/>
    </source>
</evidence>
<dbReference type="InterPro" id="IPR015500">
    <property type="entry name" value="Peptidase_S8_subtilisin-rel"/>
</dbReference>
<dbReference type="InterPro" id="IPR037045">
    <property type="entry name" value="S8pro/Inhibitor_I9_sf"/>
</dbReference>
<evidence type="ECO:0000256" key="2">
    <source>
        <dbReference type="ARBA" id="ARBA00011073"/>
    </source>
</evidence>
<evidence type="ECO:0000256" key="4">
    <source>
        <dbReference type="ARBA" id="ARBA00022670"/>
    </source>
</evidence>
<dbReference type="PROSITE" id="PS00138">
    <property type="entry name" value="SUBTILASE_SER"/>
    <property type="match status" value="1"/>
</dbReference>
<dbReference type="InterPro" id="IPR023827">
    <property type="entry name" value="Peptidase_S8_Asp-AS"/>
</dbReference>
<evidence type="ECO:0000256" key="8">
    <source>
        <dbReference type="ARBA" id="ARBA00023180"/>
    </source>
</evidence>
<comment type="subcellular location">
    <subcellularLocation>
        <location evidence="1">Secreted</location>
    </subcellularLocation>
</comment>
<dbReference type="Gene3D" id="2.60.40.2310">
    <property type="match status" value="1"/>
</dbReference>
<dbReference type="InterPro" id="IPR000209">
    <property type="entry name" value="Peptidase_S8/S53_dom"/>
</dbReference>
<evidence type="ECO:0000256" key="9">
    <source>
        <dbReference type="PIRSR" id="PIRSR615500-1"/>
    </source>
</evidence>
<dbReference type="PRINTS" id="PR00723">
    <property type="entry name" value="SUBTILISIN"/>
</dbReference>
<keyword evidence="7 10" id="KW-0720">Serine protease</keyword>
<dbReference type="GO" id="GO:0006508">
    <property type="term" value="P:proteolysis"/>
    <property type="evidence" value="ECO:0007669"/>
    <property type="project" value="UniProtKB-KW"/>
</dbReference>
<dbReference type="EMBL" id="CP144695">
    <property type="protein sequence ID" value="WVZ07896.1"/>
    <property type="molecule type" value="Genomic_DNA"/>
</dbReference>
<dbReference type="PANTHER" id="PTHR10795">
    <property type="entry name" value="PROPROTEIN CONVERTASE SUBTILISIN/KEXIN"/>
    <property type="match status" value="1"/>
</dbReference>
<dbReference type="Proteomes" id="UP001374535">
    <property type="component" value="Chromosome 6"/>
</dbReference>
<name>A0AAQ3NF61_VIGMU</name>
<dbReference type="InterPro" id="IPR041469">
    <property type="entry name" value="Subtilisin-like_FN3"/>
</dbReference>
<dbReference type="InterPro" id="IPR045051">
    <property type="entry name" value="SBT"/>
</dbReference>
<evidence type="ECO:0000259" key="14">
    <source>
        <dbReference type="Pfam" id="PF05922"/>
    </source>
</evidence>
<dbReference type="PROSITE" id="PS51892">
    <property type="entry name" value="SUBTILASE"/>
    <property type="match status" value="1"/>
</dbReference>
<accession>A0AAQ3NF61</accession>
<feature type="active site" description="Charge relay system" evidence="9 10">
    <location>
        <position position="211"/>
    </location>
</feature>
<evidence type="ECO:0000256" key="7">
    <source>
        <dbReference type="ARBA" id="ARBA00022825"/>
    </source>
</evidence>
<evidence type="ECO:0000256" key="5">
    <source>
        <dbReference type="ARBA" id="ARBA00022729"/>
    </source>
</evidence>
<evidence type="ECO:0000313" key="16">
    <source>
        <dbReference type="EMBL" id="WVZ07896.1"/>
    </source>
</evidence>
<dbReference type="GO" id="GO:0005576">
    <property type="term" value="C:extracellular region"/>
    <property type="evidence" value="ECO:0007669"/>
    <property type="project" value="UniProtKB-SubCell"/>
</dbReference>
<feature type="domain" description="Peptidase S8/S53" evidence="13">
    <location>
        <begin position="139"/>
        <end position="492"/>
    </location>
</feature>
<evidence type="ECO:0000256" key="11">
    <source>
        <dbReference type="RuleBase" id="RU003355"/>
    </source>
</evidence>
<dbReference type="InterPro" id="IPR023828">
    <property type="entry name" value="Peptidase_S8_Ser-AS"/>
</dbReference>
<keyword evidence="5 12" id="KW-0732">Signal</keyword>
<dbReference type="Pfam" id="PF00082">
    <property type="entry name" value="Peptidase_S8"/>
    <property type="match status" value="2"/>
</dbReference>
<reference evidence="16 17" key="1">
    <citation type="journal article" date="2023" name="Life. Sci Alliance">
        <title>Evolutionary insights into 3D genome organization and epigenetic landscape of Vigna mungo.</title>
        <authorList>
            <person name="Junaid A."/>
            <person name="Singh B."/>
            <person name="Bhatia S."/>
        </authorList>
    </citation>
    <scope>NUCLEOTIDE SEQUENCE [LARGE SCALE GENOMIC DNA]</scope>
    <source>
        <strain evidence="16">Urdbean</strain>
    </source>
</reference>
<feature type="active site" description="Charge relay system" evidence="9 10">
    <location>
        <position position="568"/>
    </location>
</feature>
<dbReference type="Gene3D" id="3.40.50.200">
    <property type="entry name" value="Peptidase S8/S53 domain"/>
    <property type="match status" value="1"/>
</dbReference>
<feature type="chain" id="PRO_5042878735" description="Subtilisin-like protease SBT4.15" evidence="12">
    <location>
        <begin position="30"/>
        <end position="782"/>
    </location>
</feature>
<proteinExistence type="inferred from homology"/>
<feature type="domain" description="Subtilisin-like protease fibronectin type-III" evidence="15">
    <location>
        <begin position="676"/>
        <end position="775"/>
    </location>
</feature>
<dbReference type="InterPro" id="IPR036852">
    <property type="entry name" value="Peptidase_S8/S53_dom_sf"/>
</dbReference>
<gene>
    <name evidence="16" type="ORF">V8G54_021242</name>
</gene>
<evidence type="ECO:0000313" key="17">
    <source>
        <dbReference type="Proteomes" id="UP001374535"/>
    </source>
</evidence>
<dbReference type="Gene3D" id="3.50.30.30">
    <property type="match status" value="1"/>
</dbReference>
<dbReference type="Pfam" id="PF05922">
    <property type="entry name" value="Inhibitor_I9"/>
    <property type="match status" value="1"/>
</dbReference>
<keyword evidence="17" id="KW-1185">Reference proteome</keyword>
<dbReference type="CDD" id="cd02120">
    <property type="entry name" value="PA_subtilisin_like"/>
    <property type="match status" value="1"/>
</dbReference>
<evidence type="ECO:0000256" key="12">
    <source>
        <dbReference type="SAM" id="SignalP"/>
    </source>
</evidence>
<dbReference type="InterPro" id="IPR010259">
    <property type="entry name" value="S8pro/Inhibitor_I9"/>
</dbReference>
<feature type="domain" description="Inhibitor I9" evidence="14">
    <location>
        <begin position="38"/>
        <end position="116"/>
    </location>
</feature>
<protein>
    <recommendedName>
        <fullName evidence="18">Subtilisin-like protease SBT4.15</fullName>
    </recommendedName>
</protein>
<dbReference type="Pfam" id="PF17766">
    <property type="entry name" value="fn3_6"/>
    <property type="match status" value="1"/>
</dbReference>
<dbReference type="CDD" id="cd04852">
    <property type="entry name" value="Peptidases_S8_3"/>
    <property type="match status" value="1"/>
</dbReference>
<comment type="similarity">
    <text evidence="2 10 11">Belongs to the peptidase S8 family.</text>
</comment>
<keyword evidence="3" id="KW-0964">Secreted</keyword>
<evidence type="ECO:0000256" key="6">
    <source>
        <dbReference type="ARBA" id="ARBA00022801"/>
    </source>
</evidence>
<dbReference type="AlphaFoldDB" id="A0AAQ3NF61"/>
<dbReference type="Gene3D" id="3.30.70.80">
    <property type="entry name" value="Peptidase S8 propeptide/proteinase inhibitor I9"/>
    <property type="match status" value="1"/>
</dbReference>
<feature type="domain" description="Peptidase S8/S53" evidence="13">
    <location>
        <begin position="528"/>
        <end position="604"/>
    </location>
</feature>
<keyword evidence="6 10" id="KW-0378">Hydrolase</keyword>
<dbReference type="SUPFAM" id="SSF52743">
    <property type="entry name" value="Subtilisin-like"/>
    <property type="match status" value="1"/>
</dbReference>
<evidence type="ECO:0000256" key="3">
    <source>
        <dbReference type="ARBA" id="ARBA00022525"/>
    </source>
</evidence>
<dbReference type="PROSITE" id="PS00136">
    <property type="entry name" value="SUBTILASE_ASP"/>
    <property type="match status" value="1"/>
</dbReference>
<feature type="signal peptide" evidence="12">
    <location>
        <begin position="1"/>
        <end position="29"/>
    </location>
</feature>
<keyword evidence="4 10" id="KW-0645">Protease</keyword>
<evidence type="ECO:0000256" key="10">
    <source>
        <dbReference type="PROSITE-ProRule" id="PRU01240"/>
    </source>
</evidence>
<organism evidence="16 17">
    <name type="scientific">Vigna mungo</name>
    <name type="common">Black gram</name>
    <name type="synonym">Phaseolus mungo</name>
    <dbReference type="NCBI Taxonomy" id="3915"/>
    <lineage>
        <taxon>Eukaryota</taxon>
        <taxon>Viridiplantae</taxon>
        <taxon>Streptophyta</taxon>
        <taxon>Embryophyta</taxon>
        <taxon>Tracheophyta</taxon>
        <taxon>Spermatophyta</taxon>
        <taxon>Magnoliopsida</taxon>
        <taxon>eudicotyledons</taxon>
        <taxon>Gunneridae</taxon>
        <taxon>Pentapetalae</taxon>
        <taxon>rosids</taxon>
        <taxon>fabids</taxon>
        <taxon>Fabales</taxon>
        <taxon>Fabaceae</taxon>
        <taxon>Papilionoideae</taxon>
        <taxon>50 kb inversion clade</taxon>
        <taxon>NPAAA clade</taxon>
        <taxon>indigoferoid/millettioid clade</taxon>
        <taxon>Phaseoleae</taxon>
        <taxon>Vigna</taxon>
    </lineage>
</organism>
<evidence type="ECO:0000259" key="15">
    <source>
        <dbReference type="Pfam" id="PF17766"/>
    </source>
</evidence>
<sequence>MNNAINMLQNLLLSLLLLLPFFCPLSVQGFNQHERKPYIVYMGNLPADTNYAVKAHHHNLLETAMGNEQLARASKIHSYGKSFNGFVARLLPHEAERLQEEESVVSVFPNKVRHPHTTRSWDFLGMPLNVKRNSMIESHIIVGVLDTGISIDSPSFDDTGYGPPPRRWKGKCVTGANFTGCNNKVIGATYFNLAQSNSSYDSVSPADDQGHGTHTSSIVAGSVVNKASLFGVGTGTARGGVPSARLAMYKVCWTAGCSDMDMLAGFDQAIADGVNFLSVSIGGPAHNFLRDPIAIGAFHAMRKGILTACSAGNGGPRYMSVENVAPWILTVAASSTDRQFFTAAAFGDGKNVTGMSINTFSPKKKMYPLTSGLLASNGTEDGFGSPRGCDYGTMSKEKVKGRIVYCVGGTGTQDLTIKDLEGEGTIVVVDDVIDASFSTVIPATFVEANAVDETIDRYINSTKNPVAVIYKTTSKQVPAPMVVSFSSRGPQTVTPNIFKVIALSISLSLYLSLFFHLALLLNLYLLYMKPDLTAPGVDILAAYSKLESITGYREDNRFAVFNILSGTSMSCPHVTATAAYVKSFHPDWSPAAIKSALMTTATPIKMGDNFTVLGSGSGQINPVKALHPGLVYDIGVQSYVSFLCKEGFNKTNIGILLGMKNFNCSSIKIEPGTDGINYPSIHIQLATPLDRISGVFYRTVTNVGYGNSTYKAKVTAPEGLSVKVIPDTLRFIQLHQKLSFKVVVKGPPMSLDTYLKSGSLEWNDSKHTVRSPIIVYKPMSFY</sequence>
<dbReference type="InterPro" id="IPR034197">
    <property type="entry name" value="Peptidases_S8_3"/>
</dbReference>
<feature type="active site" description="Charge relay system" evidence="9 10">
    <location>
        <position position="146"/>
    </location>
</feature>
<keyword evidence="8" id="KW-0325">Glycoprotein</keyword>
<evidence type="ECO:0008006" key="18">
    <source>
        <dbReference type="Google" id="ProtNLM"/>
    </source>
</evidence>